<dbReference type="GO" id="GO:0006310">
    <property type="term" value="P:DNA recombination"/>
    <property type="evidence" value="ECO:0007669"/>
    <property type="project" value="UniProtKB-KW"/>
</dbReference>
<reference evidence="7 8" key="1">
    <citation type="submission" date="2019-02" db="EMBL/GenBank/DDBJ databases">
        <title>Sequencing the genomes of 1000 actinobacteria strains.</title>
        <authorList>
            <person name="Klenk H.-P."/>
        </authorList>
    </citation>
    <scope>NUCLEOTIDE SEQUENCE [LARGE SCALE GENOMIC DNA]</scope>
    <source>
        <strain evidence="7 8">DSM 45779</strain>
    </source>
</reference>
<dbReference type="InterPro" id="IPR050090">
    <property type="entry name" value="Tyrosine_recombinase_XerCD"/>
</dbReference>
<dbReference type="SUPFAM" id="SSF56349">
    <property type="entry name" value="DNA breaking-rejoining enzymes"/>
    <property type="match status" value="1"/>
</dbReference>
<dbReference type="InterPro" id="IPR010998">
    <property type="entry name" value="Integrase_recombinase_N"/>
</dbReference>
<dbReference type="InterPro" id="IPR013762">
    <property type="entry name" value="Integrase-like_cat_sf"/>
</dbReference>
<proteinExistence type="predicted"/>
<dbReference type="EMBL" id="SHKL01000001">
    <property type="protein sequence ID" value="RZT88803.1"/>
    <property type="molecule type" value="Genomic_DNA"/>
</dbReference>
<dbReference type="GO" id="GO:0003677">
    <property type="term" value="F:DNA binding"/>
    <property type="evidence" value="ECO:0007669"/>
    <property type="project" value="UniProtKB-UniRule"/>
</dbReference>
<feature type="compositionally biased region" description="Basic and acidic residues" evidence="4">
    <location>
        <begin position="422"/>
        <end position="437"/>
    </location>
</feature>
<dbReference type="InterPro" id="IPR044068">
    <property type="entry name" value="CB"/>
</dbReference>
<dbReference type="InterPro" id="IPR002104">
    <property type="entry name" value="Integrase_catalytic"/>
</dbReference>
<dbReference type="Gene3D" id="1.10.443.10">
    <property type="entry name" value="Intergrase catalytic core"/>
    <property type="match status" value="1"/>
</dbReference>
<feature type="region of interest" description="Disordered" evidence="4">
    <location>
        <begin position="406"/>
        <end position="437"/>
    </location>
</feature>
<evidence type="ECO:0000256" key="2">
    <source>
        <dbReference type="ARBA" id="ARBA00023172"/>
    </source>
</evidence>
<dbReference type="Gene3D" id="1.10.150.130">
    <property type="match status" value="1"/>
</dbReference>
<keyword evidence="2" id="KW-0233">DNA recombination</keyword>
<organism evidence="7 8">
    <name type="scientific">Pseudonocardia sediminis</name>
    <dbReference type="NCBI Taxonomy" id="1397368"/>
    <lineage>
        <taxon>Bacteria</taxon>
        <taxon>Bacillati</taxon>
        <taxon>Actinomycetota</taxon>
        <taxon>Actinomycetes</taxon>
        <taxon>Pseudonocardiales</taxon>
        <taxon>Pseudonocardiaceae</taxon>
        <taxon>Pseudonocardia</taxon>
    </lineage>
</organism>
<keyword evidence="1 3" id="KW-0238">DNA-binding</keyword>
<feature type="domain" description="Core-binding (CB)" evidence="6">
    <location>
        <begin position="72"/>
        <end position="182"/>
    </location>
</feature>
<evidence type="ECO:0000256" key="1">
    <source>
        <dbReference type="ARBA" id="ARBA00023125"/>
    </source>
</evidence>
<protein>
    <submittedName>
        <fullName evidence="7">Site-specific recombinase XerD</fullName>
    </submittedName>
</protein>
<evidence type="ECO:0000259" key="6">
    <source>
        <dbReference type="PROSITE" id="PS51900"/>
    </source>
</evidence>
<keyword evidence="8" id="KW-1185">Reference proteome</keyword>
<evidence type="ECO:0000313" key="7">
    <source>
        <dbReference type="EMBL" id="RZT88803.1"/>
    </source>
</evidence>
<dbReference type="PANTHER" id="PTHR30349">
    <property type="entry name" value="PHAGE INTEGRASE-RELATED"/>
    <property type="match status" value="1"/>
</dbReference>
<dbReference type="OrthoDB" id="4326943at2"/>
<dbReference type="Proteomes" id="UP000291591">
    <property type="component" value="Unassembled WGS sequence"/>
</dbReference>
<feature type="domain" description="Tyr recombinase" evidence="5">
    <location>
        <begin position="203"/>
        <end position="408"/>
    </location>
</feature>
<dbReference type="Pfam" id="PF00589">
    <property type="entry name" value="Phage_integrase"/>
    <property type="match status" value="1"/>
</dbReference>
<accession>A0A4Q7V7L3</accession>
<dbReference type="PROSITE" id="PS51900">
    <property type="entry name" value="CB"/>
    <property type="match status" value="1"/>
</dbReference>
<evidence type="ECO:0000313" key="8">
    <source>
        <dbReference type="Proteomes" id="UP000291591"/>
    </source>
</evidence>
<name>A0A4Q7V7L3_PSEST</name>
<dbReference type="RefSeq" id="WP_130292873.1">
    <property type="nucleotide sequence ID" value="NZ_SHKL01000001.1"/>
</dbReference>
<dbReference type="AlphaFoldDB" id="A0A4Q7V7L3"/>
<evidence type="ECO:0000256" key="4">
    <source>
        <dbReference type="SAM" id="MobiDB-lite"/>
    </source>
</evidence>
<comment type="caution">
    <text evidence="7">The sequence shown here is derived from an EMBL/GenBank/DDBJ whole genome shotgun (WGS) entry which is preliminary data.</text>
</comment>
<sequence length="437" mass="48546">MASNRRAKGSVETLPSGALRVRVYAGIDPVTGRRHYLTEQVPAGRNAEREAEAVRARLVAEVAERRNPRTRATVAELLERYLAQFDGSPNTLRYYEGLARNHIGPLIGRVAVGQVDAEILDSLYAELRRCRKHCTGRGGVDHRTDGDHECDDRCRPHRCRPLGVSAVRAVHYVLSGAFRRAVRWRWVAVNPIAEGEPPAAKPPNPRPPTPAQAARILTEAWDKDPAWGALLWLITTTGMRRGELCALRWHLLEIDDADRAVVWIREAVRKGADGRPELADLKTHQQRRIALDAETVEMLREHRAEQQRVAAALGVELRADGFVFSSSPDGSEFLKPDTVTQRYERLARRLGIETTLHKLRHYSATELIAAGVDIRTVAGRLGHGGGGVTTLRVYSAWISEADQRAAGGLASRMPRRPSATRPRPDRGGAEGDRVRRV</sequence>
<dbReference type="InterPro" id="IPR011010">
    <property type="entry name" value="DNA_brk_join_enz"/>
</dbReference>
<dbReference type="GO" id="GO:0015074">
    <property type="term" value="P:DNA integration"/>
    <property type="evidence" value="ECO:0007669"/>
    <property type="project" value="InterPro"/>
</dbReference>
<gene>
    <name evidence="7" type="ORF">EV383_5751</name>
</gene>
<evidence type="ECO:0000259" key="5">
    <source>
        <dbReference type="PROSITE" id="PS51898"/>
    </source>
</evidence>
<evidence type="ECO:0000256" key="3">
    <source>
        <dbReference type="PROSITE-ProRule" id="PRU01248"/>
    </source>
</evidence>
<dbReference type="CDD" id="cd01189">
    <property type="entry name" value="INT_ICEBs1_C_like"/>
    <property type="match status" value="1"/>
</dbReference>
<dbReference type="PROSITE" id="PS51898">
    <property type="entry name" value="TYR_RECOMBINASE"/>
    <property type="match status" value="1"/>
</dbReference>